<evidence type="ECO:0000313" key="6">
    <source>
        <dbReference type="EMBL" id="SMB88612.1"/>
    </source>
</evidence>
<evidence type="ECO:0000259" key="5">
    <source>
        <dbReference type="PROSITE" id="PS50893"/>
    </source>
</evidence>
<dbReference type="InterPro" id="IPR050319">
    <property type="entry name" value="ABC_transp_ATP-bind"/>
</dbReference>
<keyword evidence="3" id="KW-0547">Nucleotide-binding</keyword>
<dbReference type="Pfam" id="PF00005">
    <property type="entry name" value="ABC_tran"/>
    <property type="match status" value="1"/>
</dbReference>
<sequence>MIELRDVCFSYEKETPIIKDLNLNLNENEILGLVAPSGYGKSTLGQIMSGYLKADSGIVLVDGVEIEKLKGFCKVQMIHQHPEKSVNPNWKVGKILNEGWQVSDEVIKSFGIEDFWLKNFPAELSGGELQRICIARIMHENTKYLIADEITTMLDTITQVKLLSELISYIRKRKMGMLFITHNEALIEKISDRIIDLREINKR</sequence>
<dbReference type="InterPro" id="IPR027417">
    <property type="entry name" value="P-loop_NTPase"/>
</dbReference>
<dbReference type="InterPro" id="IPR017871">
    <property type="entry name" value="ABC_transporter-like_CS"/>
</dbReference>
<dbReference type="OrthoDB" id="9806285at2"/>
<dbReference type="GO" id="GO:0016887">
    <property type="term" value="F:ATP hydrolysis activity"/>
    <property type="evidence" value="ECO:0007669"/>
    <property type="project" value="InterPro"/>
</dbReference>
<protein>
    <submittedName>
        <fullName evidence="6">Peptide/nickel transport system ATP-binding protein</fullName>
    </submittedName>
</protein>
<feature type="domain" description="ABC transporter" evidence="5">
    <location>
        <begin position="2"/>
        <end position="200"/>
    </location>
</feature>
<keyword evidence="4 6" id="KW-0067">ATP-binding</keyword>
<dbReference type="PROSITE" id="PS00211">
    <property type="entry name" value="ABC_TRANSPORTER_1"/>
    <property type="match status" value="1"/>
</dbReference>
<keyword evidence="7" id="KW-1185">Reference proteome</keyword>
<dbReference type="PANTHER" id="PTHR43776:SF7">
    <property type="entry name" value="D,D-DIPEPTIDE TRANSPORT ATP-BINDING PROTEIN DDPF-RELATED"/>
    <property type="match status" value="1"/>
</dbReference>
<keyword evidence="2" id="KW-0813">Transport</keyword>
<dbReference type="RefSeq" id="WP_084230971.1">
    <property type="nucleotide sequence ID" value="NZ_FWWR01000009.1"/>
</dbReference>
<evidence type="ECO:0000256" key="3">
    <source>
        <dbReference type="ARBA" id="ARBA00022741"/>
    </source>
</evidence>
<evidence type="ECO:0000256" key="4">
    <source>
        <dbReference type="ARBA" id="ARBA00022840"/>
    </source>
</evidence>
<dbReference type="PANTHER" id="PTHR43776">
    <property type="entry name" value="TRANSPORT ATP-BINDING PROTEIN"/>
    <property type="match status" value="1"/>
</dbReference>
<accession>A0A1W1V5G8</accession>
<evidence type="ECO:0000313" key="7">
    <source>
        <dbReference type="Proteomes" id="UP000192368"/>
    </source>
</evidence>
<reference evidence="7" key="1">
    <citation type="submission" date="2017-04" db="EMBL/GenBank/DDBJ databases">
        <authorList>
            <person name="Varghese N."/>
            <person name="Submissions S."/>
        </authorList>
    </citation>
    <scope>NUCLEOTIDE SEQUENCE [LARGE SCALE GENOMIC DNA]</scope>
    <source>
        <strain evidence="7">DSM 20463</strain>
    </source>
</reference>
<dbReference type="STRING" id="573058.SAMN00017477_1433"/>
<organism evidence="6 7">
    <name type="scientific">Peptoniphilus asaccharolyticus DSM 20463</name>
    <dbReference type="NCBI Taxonomy" id="573058"/>
    <lineage>
        <taxon>Bacteria</taxon>
        <taxon>Bacillati</taxon>
        <taxon>Bacillota</taxon>
        <taxon>Tissierellia</taxon>
        <taxon>Tissierellales</taxon>
        <taxon>Peptoniphilaceae</taxon>
        <taxon>Peptoniphilus</taxon>
    </lineage>
</organism>
<dbReference type="Proteomes" id="UP000192368">
    <property type="component" value="Unassembled WGS sequence"/>
</dbReference>
<comment type="similarity">
    <text evidence="1">Belongs to the ABC transporter superfamily.</text>
</comment>
<dbReference type="InterPro" id="IPR003439">
    <property type="entry name" value="ABC_transporter-like_ATP-bd"/>
</dbReference>
<name>A0A1W1V5G8_PEPAS</name>
<evidence type="ECO:0000256" key="1">
    <source>
        <dbReference type="ARBA" id="ARBA00005417"/>
    </source>
</evidence>
<dbReference type="GO" id="GO:0055085">
    <property type="term" value="P:transmembrane transport"/>
    <property type="evidence" value="ECO:0007669"/>
    <property type="project" value="UniProtKB-ARBA"/>
</dbReference>
<dbReference type="GO" id="GO:0005524">
    <property type="term" value="F:ATP binding"/>
    <property type="evidence" value="ECO:0007669"/>
    <property type="project" value="UniProtKB-KW"/>
</dbReference>
<dbReference type="SUPFAM" id="SSF52540">
    <property type="entry name" value="P-loop containing nucleoside triphosphate hydrolases"/>
    <property type="match status" value="1"/>
</dbReference>
<dbReference type="PROSITE" id="PS50893">
    <property type="entry name" value="ABC_TRANSPORTER_2"/>
    <property type="match status" value="1"/>
</dbReference>
<evidence type="ECO:0000256" key="2">
    <source>
        <dbReference type="ARBA" id="ARBA00022448"/>
    </source>
</evidence>
<dbReference type="InterPro" id="IPR003593">
    <property type="entry name" value="AAA+_ATPase"/>
</dbReference>
<dbReference type="SMART" id="SM00382">
    <property type="entry name" value="AAA"/>
    <property type="match status" value="1"/>
</dbReference>
<dbReference type="AlphaFoldDB" id="A0A1W1V5G8"/>
<proteinExistence type="inferred from homology"/>
<gene>
    <name evidence="6" type="ORF">SAMN00017477_1433</name>
</gene>
<dbReference type="EMBL" id="FWWR01000009">
    <property type="protein sequence ID" value="SMB88612.1"/>
    <property type="molecule type" value="Genomic_DNA"/>
</dbReference>
<dbReference type="Gene3D" id="3.40.50.300">
    <property type="entry name" value="P-loop containing nucleotide triphosphate hydrolases"/>
    <property type="match status" value="1"/>
</dbReference>